<dbReference type="GO" id="GO:0008381">
    <property type="term" value="F:mechanosensitive monoatomic ion channel activity"/>
    <property type="evidence" value="ECO:0007669"/>
    <property type="project" value="InterPro"/>
</dbReference>
<comment type="subunit">
    <text evidence="1">Homoheptamer.</text>
</comment>
<keyword evidence="1" id="KW-1133">Transmembrane helix</keyword>
<gene>
    <name evidence="3" type="ORF">J2W25_001604</name>
</gene>
<keyword evidence="1" id="KW-0812">Transmembrane</keyword>
<sequence length="180" mass="19099">MSYLGNAVTTMLNPKSLMGAVLLGAIVLALASTVVMFVRRSARRVGEHLSDVTALRFVSAFAQVLVYLIGFVLYAHVVPELRALGTALLAGASVVSVVVGLAAKDTLGNLVAGFSLVLYRQIRVGDMIRLASPLGVISAEVQIISLGFTVLVDEEKHEVIVPNNIMMGSTIIRVARETGH</sequence>
<keyword evidence="1" id="KW-0407">Ion channel</keyword>
<dbReference type="PANTHER" id="PTHR30221:SF1">
    <property type="entry name" value="SMALL-CONDUCTANCE MECHANOSENSITIVE CHANNEL"/>
    <property type="match status" value="1"/>
</dbReference>
<name>A0AAW8DSS3_9BURK</name>
<comment type="caution">
    <text evidence="1">Lacks conserved residue(s) required for the propagation of feature annotation.</text>
</comment>
<dbReference type="InterPro" id="IPR045275">
    <property type="entry name" value="MscS_archaea/bacteria_type"/>
</dbReference>
<dbReference type="GO" id="GO:0005886">
    <property type="term" value="C:plasma membrane"/>
    <property type="evidence" value="ECO:0007669"/>
    <property type="project" value="UniProtKB-SubCell"/>
</dbReference>
<dbReference type="Pfam" id="PF00924">
    <property type="entry name" value="MS_channel_2nd"/>
    <property type="match status" value="1"/>
</dbReference>
<protein>
    <recommendedName>
        <fullName evidence="1">Small-conductance mechanosensitive channel</fullName>
    </recommendedName>
</protein>
<feature type="transmembrane region" description="Helical" evidence="1">
    <location>
        <begin position="20"/>
        <end position="38"/>
    </location>
</feature>
<dbReference type="InterPro" id="IPR006685">
    <property type="entry name" value="MscS_channel_2nd"/>
</dbReference>
<dbReference type="InterPro" id="IPR010920">
    <property type="entry name" value="LSM_dom_sf"/>
</dbReference>
<feature type="domain" description="Mechanosensitive ion channel MscS" evidence="2">
    <location>
        <begin position="105"/>
        <end position="171"/>
    </location>
</feature>
<keyword evidence="1" id="KW-0472">Membrane</keyword>
<dbReference type="PANTHER" id="PTHR30221">
    <property type="entry name" value="SMALL-CONDUCTANCE MECHANOSENSITIVE CHANNEL"/>
    <property type="match status" value="1"/>
</dbReference>
<organism evidence="3 4">
    <name type="scientific">Variovorax boronicumulans</name>
    <dbReference type="NCBI Taxonomy" id="436515"/>
    <lineage>
        <taxon>Bacteria</taxon>
        <taxon>Pseudomonadati</taxon>
        <taxon>Pseudomonadota</taxon>
        <taxon>Betaproteobacteria</taxon>
        <taxon>Burkholderiales</taxon>
        <taxon>Comamonadaceae</taxon>
        <taxon>Variovorax</taxon>
    </lineage>
</organism>
<proteinExistence type="inferred from homology"/>
<evidence type="ECO:0000256" key="1">
    <source>
        <dbReference type="RuleBase" id="RU369025"/>
    </source>
</evidence>
<dbReference type="Gene3D" id="1.10.287.1260">
    <property type="match status" value="1"/>
</dbReference>
<comment type="subcellular location">
    <subcellularLocation>
        <location evidence="1">Cell inner membrane</location>
        <topology evidence="1">Multi-pass membrane protein</topology>
    </subcellularLocation>
</comment>
<keyword evidence="1" id="KW-1003">Cell membrane</keyword>
<evidence type="ECO:0000259" key="2">
    <source>
        <dbReference type="Pfam" id="PF00924"/>
    </source>
</evidence>
<reference evidence="3" key="1">
    <citation type="submission" date="2023-07" db="EMBL/GenBank/DDBJ databases">
        <title>Sorghum-associated microbial communities from plants grown in Nebraska, USA.</title>
        <authorList>
            <person name="Schachtman D."/>
        </authorList>
    </citation>
    <scope>NUCLEOTIDE SEQUENCE</scope>
    <source>
        <strain evidence="3">DS2795</strain>
    </source>
</reference>
<dbReference type="Proteomes" id="UP001244295">
    <property type="component" value="Unassembled WGS sequence"/>
</dbReference>
<dbReference type="EMBL" id="JAUSRR010000003">
    <property type="protein sequence ID" value="MDP9922583.1"/>
    <property type="molecule type" value="Genomic_DNA"/>
</dbReference>
<dbReference type="SUPFAM" id="SSF50182">
    <property type="entry name" value="Sm-like ribonucleoproteins"/>
    <property type="match status" value="1"/>
</dbReference>
<keyword evidence="1" id="KW-0406">Ion transport</keyword>
<keyword evidence="1" id="KW-0997">Cell inner membrane</keyword>
<evidence type="ECO:0000313" key="4">
    <source>
        <dbReference type="Proteomes" id="UP001244295"/>
    </source>
</evidence>
<accession>A0AAW8DSS3</accession>
<dbReference type="RefSeq" id="WP_307636204.1">
    <property type="nucleotide sequence ID" value="NZ_JAUSRR010000003.1"/>
</dbReference>
<keyword evidence="1" id="KW-0813">Transport</keyword>
<feature type="transmembrane region" description="Helical" evidence="1">
    <location>
        <begin position="58"/>
        <end position="77"/>
    </location>
</feature>
<comment type="caution">
    <text evidence="3">The sequence shown here is derived from an EMBL/GenBank/DDBJ whole genome shotgun (WGS) entry which is preliminary data.</text>
</comment>
<comment type="function">
    <text evidence="1">Mechanosensitive channel that participates in the regulation of osmotic pressure changes within the cell, opening in response to stretch forces in the membrane lipid bilayer, without the need for other proteins. Contributes to normal resistance to hypoosmotic shock. Forms an ion channel of 1.0 nanosiemens conductance with a slight preference for anions.</text>
</comment>
<dbReference type="AlphaFoldDB" id="A0AAW8DSS3"/>
<evidence type="ECO:0000313" key="3">
    <source>
        <dbReference type="EMBL" id="MDP9922583.1"/>
    </source>
</evidence>
<comment type="similarity">
    <text evidence="1">Belongs to the MscS (TC 1.A.23) family.</text>
</comment>